<dbReference type="EMBL" id="LWLV01000278">
    <property type="protein sequence ID" value="OTA41689.1"/>
    <property type="molecule type" value="Genomic_DNA"/>
</dbReference>
<feature type="transmembrane region" description="Helical" evidence="1">
    <location>
        <begin position="12"/>
        <end position="34"/>
    </location>
</feature>
<keyword evidence="1" id="KW-0812">Transmembrane</keyword>
<keyword evidence="1" id="KW-1133">Transmembrane helix</keyword>
<protein>
    <submittedName>
        <fullName evidence="2">Uncharacterized protein</fullName>
    </submittedName>
</protein>
<organism evidence="2 3">
    <name type="scientific">Symbiobacterium thermophilum</name>
    <dbReference type="NCBI Taxonomy" id="2734"/>
    <lineage>
        <taxon>Bacteria</taxon>
        <taxon>Bacillati</taxon>
        <taxon>Bacillota</taxon>
        <taxon>Clostridia</taxon>
        <taxon>Eubacteriales</taxon>
        <taxon>Symbiobacteriaceae</taxon>
        <taxon>Symbiobacterium</taxon>
    </lineage>
</organism>
<gene>
    <name evidence="2" type="ORF">A6D92_04530</name>
</gene>
<keyword evidence="1" id="KW-0472">Membrane</keyword>
<proteinExistence type="predicted"/>
<sequence length="75" mass="7551">MSRKGHGKRRSSAVWAVTAAAVALVAVLIGASVWSARSGRAPAGEAVRDADLGAVGNAIGPADAPVTVVEYMDYA</sequence>
<evidence type="ECO:0000313" key="2">
    <source>
        <dbReference type="EMBL" id="OTA41689.1"/>
    </source>
</evidence>
<dbReference type="Proteomes" id="UP000194267">
    <property type="component" value="Unassembled WGS sequence"/>
</dbReference>
<comment type="caution">
    <text evidence="2">The sequence shown here is derived from an EMBL/GenBank/DDBJ whole genome shotgun (WGS) entry which is preliminary data.</text>
</comment>
<evidence type="ECO:0000256" key="1">
    <source>
        <dbReference type="SAM" id="Phobius"/>
    </source>
</evidence>
<reference evidence="3" key="1">
    <citation type="submission" date="2016-04" db="EMBL/GenBank/DDBJ databases">
        <authorList>
            <person name="Antunes L.P."/>
            <person name="Martins L.F."/>
            <person name="Pereira R.V."/>
            <person name="Thomas A.M."/>
            <person name="Barbosa D."/>
            <person name="Nascimento L."/>
            <person name="Silva G.M."/>
            <person name="Condomitti G.W."/>
            <person name="Digiampietri L.A."/>
            <person name="Lombardi K.C."/>
            <person name="Ramos P.L."/>
            <person name="Quaggio R.B."/>
            <person name="Oliveira J.C."/>
            <person name="Pascon R.C."/>
            <person name="Cruz J.B."/>
            <person name="Silva A.M."/>
            <person name="Setubal J.C."/>
        </authorList>
    </citation>
    <scope>NUCLEOTIDE SEQUENCE [LARGE SCALE GENOMIC DNA]</scope>
</reference>
<dbReference type="AlphaFoldDB" id="A0A1Y2T5V8"/>
<evidence type="ECO:0000313" key="3">
    <source>
        <dbReference type="Proteomes" id="UP000194267"/>
    </source>
</evidence>
<accession>A0A1Y2T5V8</accession>
<name>A0A1Y2T5V8_SYMTR</name>
<dbReference type="RefSeq" id="WP_375221100.1">
    <property type="nucleotide sequence ID" value="NZ_JACSIR010000030.1"/>
</dbReference>